<accession>A0ACB8VUP3</accession>
<proteinExistence type="predicted"/>
<name>A0ACB8VUP3_9TELE</name>
<comment type="caution">
    <text evidence="1">The sequence shown here is derived from an EMBL/GenBank/DDBJ whole genome shotgun (WGS) entry which is preliminary data.</text>
</comment>
<protein>
    <submittedName>
        <fullName evidence="1">Uncharacterized protein</fullName>
    </submittedName>
</protein>
<dbReference type="Proteomes" id="UP000831701">
    <property type="component" value="Chromosome 17"/>
</dbReference>
<evidence type="ECO:0000313" key="1">
    <source>
        <dbReference type="EMBL" id="KAI3359442.1"/>
    </source>
</evidence>
<evidence type="ECO:0000313" key="2">
    <source>
        <dbReference type="Proteomes" id="UP000831701"/>
    </source>
</evidence>
<dbReference type="EMBL" id="CM041547">
    <property type="protein sequence ID" value="KAI3359442.1"/>
    <property type="molecule type" value="Genomic_DNA"/>
</dbReference>
<organism evidence="1 2">
    <name type="scientific">Scortum barcoo</name>
    <name type="common">barcoo grunter</name>
    <dbReference type="NCBI Taxonomy" id="214431"/>
    <lineage>
        <taxon>Eukaryota</taxon>
        <taxon>Metazoa</taxon>
        <taxon>Chordata</taxon>
        <taxon>Craniata</taxon>
        <taxon>Vertebrata</taxon>
        <taxon>Euteleostomi</taxon>
        <taxon>Actinopterygii</taxon>
        <taxon>Neopterygii</taxon>
        <taxon>Teleostei</taxon>
        <taxon>Neoteleostei</taxon>
        <taxon>Acanthomorphata</taxon>
        <taxon>Eupercaria</taxon>
        <taxon>Centrarchiformes</taxon>
        <taxon>Terapontoidei</taxon>
        <taxon>Terapontidae</taxon>
        <taxon>Scortum</taxon>
    </lineage>
</organism>
<keyword evidence="2" id="KW-1185">Reference proteome</keyword>
<gene>
    <name evidence="1" type="ORF">L3Q82_002950</name>
</gene>
<reference evidence="1" key="1">
    <citation type="submission" date="2022-04" db="EMBL/GenBank/DDBJ databases">
        <title>Jade perch genome.</title>
        <authorList>
            <person name="Chao B."/>
        </authorList>
    </citation>
    <scope>NUCLEOTIDE SEQUENCE</scope>
    <source>
        <strain evidence="1">CB-2022</strain>
    </source>
</reference>
<sequence>MRITRSPPAAAGLSPFHVDVNEEEVTVPSAHAMARRCRKVWVAARQMLLRGQDRMKAAADHHRRPAPAYTPGQKVDISIQHWAVPAASLPTAKKNCKVKATSLPPHREWDCAIDLLPGAPIPKARLYSISGPERKAMEEYIESSLRSGIIRPSSSPARTGFFFVDLFCLVLRQPPAFNLIKGIMLSKLRSFGCHHNILRPSQHAWNDLFCHILRQPPAFKLIKGKMAITTLEACKE</sequence>